<dbReference type="GO" id="GO:0016020">
    <property type="term" value="C:membrane"/>
    <property type="evidence" value="ECO:0007669"/>
    <property type="project" value="UniProtKB-SubCell"/>
</dbReference>
<evidence type="ECO:0000313" key="12">
    <source>
        <dbReference type="EMBL" id="KAF8414245.1"/>
    </source>
</evidence>
<comment type="caution">
    <text evidence="12">The sequence shown here is derived from an EMBL/GenBank/DDBJ whole genome shotgun (WGS) entry which is preliminary data.</text>
</comment>
<gene>
    <name evidence="12" type="ORF">HHK36_002245</name>
</gene>
<keyword evidence="5" id="KW-0812">Transmembrane</keyword>
<sequence length="166" mass="18973">MRRICDLELLSAKCVQSFQSLKEEKASIKFNLIHFLDHRIGHQANCFLSLTYGITSRVAFPKKSKDQEAFISVVNEANELVGGFRIADVFPSVELLDVISGMRPKFERLRQKSEQVEGYIQAYCLEFGVANIEISLTQLLYYFELKLPNNIKPEDLGMTEEKVTCT</sequence>
<keyword evidence="9" id="KW-0408">Iron</keyword>
<dbReference type="GO" id="GO:0046872">
    <property type="term" value="F:metal ion binding"/>
    <property type="evidence" value="ECO:0007669"/>
    <property type="project" value="UniProtKB-KW"/>
</dbReference>
<evidence type="ECO:0000256" key="5">
    <source>
        <dbReference type="ARBA" id="ARBA00022692"/>
    </source>
</evidence>
<comment type="subcellular location">
    <subcellularLocation>
        <location evidence="2">Membrane</location>
        <topology evidence="2">Single-pass membrane protein</topology>
    </subcellularLocation>
</comment>
<dbReference type="OrthoDB" id="2789670at2759"/>
<evidence type="ECO:0000256" key="3">
    <source>
        <dbReference type="ARBA" id="ARBA00010617"/>
    </source>
</evidence>
<keyword evidence="6" id="KW-0479">Metal-binding</keyword>
<name>A0A834ZUT3_TETSI</name>
<dbReference type="PANTHER" id="PTHR47953:SF19">
    <property type="entry name" value="OS06G0641600 PROTEIN"/>
    <property type="match status" value="1"/>
</dbReference>
<dbReference type="GO" id="GO:0004497">
    <property type="term" value="F:monooxygenase activity"/>
    <property type="evidence" value="ECO:0007669"/>
    <property type="project" value="UniProtKB-KW"/>
</dbReference>
<evidence type="ECO:0000256" key="11">
    <source>
        <dbReference type="ARBA" id="ARBA00023136"/>
    </source>
</evidence>
<keyword evidence="4" id="KW-0349">Heme</keyword>
<evidence type="ECO:0000256" key="6">
    <source>
        <dbReference type="ARBA" id="ARBA00022723"/>
    </source>
</evidence>
<dbReference type="EMBL" id="JABCRI010000001">
    <property type="protein sequence ID" value="KAF8414245.1"/>
    <property type="molecule type" value="Genomic_DNA"/>
</dbReference>
<evidence type="ECO:0000256" key="4">
    <source>
        <dbReference type="ARBA" id="ARBA00022617"/>
    </source>
</evidence>
<reference evidence="12 13" key="1">
    <citation type="submission" date="2020-04" db="EMBL/GenBank/DDBJ databases">
        <title>Plant Genome Project.</title>
        <authorList>
            <person name="Zhang R.-G."/>
        </authorList>
    </citation>
    <scope>NUCLEOTIDE SEQUENCE [LARGE SCALE GENOMIC DNA]</scope>
    <source>
        <strain evidence="12">YNK0</strain>
        <tissue evidence="12">Leaf</tissue>
    </source>
</reference>
<dbReference type="Proteomes" id="UP000655225">
    <property type="component" value="Unassembled WGS sequence"/>
</dbReference>
<evidence type="ECO:0000256" key="7">
    <source>
        <dbReference type="ARBA" id="ARBA00022989"/>
    </source>
</evidence>
<dbReference type="InterPro" id="IPR052306">
    <property type="entry name" value="CYP450_71D"/>
</dbReference>
<keyword evidence="13" id="KW-1185">Reference proteome</keyword>
<comment type="cofactor">
    <cofactor evidence="1">
        <name>heme</name>
        <dbReference type="ChEBI" id="CHEBI:30413"/>
    </cofactor>
</comment>
<evidence type="ECO:0000256" key="2">
    <source>
        <dbReference type="ARBA" id="ARBA00004167"/>
    </source>
</evidence>
<comment type="similarity">
    <text evidence="3">Belongs to the cytochrome P450 family.</text>
</comment>
<keyword evidence="10" id="KW-0503">Monooxygenase</keyword>
<protein>
    <submittedName>
        <fullName evidence="12">Uncharacterized protein</fullName>
    </submittedName>
</protein>
<keyword evidence="11" id="KW-0472">Membrane</keyword>
<accession>A0A834ZUT3</accession>
<evidence type="ECO:0000313" key="13">
    <source>
        <dbReference type="Proteomes" id="UP000655225"/>
    </source>
</evidence>
<dbReference type="AlphaFoldDB" id="A0A834ZUT3"/>
<keyword evidence="8" id="KW-0560">Oxidoreductase</keyword>
<proteinExistence type="inferred from homology"/>
<evidence type="ECO:0000256" key="8">
    <source>
        <dbReference type="ARBA" id="ARBA00023002"/>
    </source>
</evidence>
<evidence type="ECO:0000256" key="9">
    <source>
        <dbReference type="ARBA" id="ARBA00023004"/>
    </source>
</evidence>
<dbReference type="PANTHER" id="PTHR47953">
    <property type="entry name" value="OS08G0105600 PROTEIN"/>
    <property type="match status" value="1"/>
</dbReference>
<organism evidence="12 13">
    <name type="scientific">Tetracentron sinense</name>
    <name type="common">Spur-leaf</name>
    <dbReference type="NCBI Taxonomy" id="13715"/>
    <lineage>
        <taxon>Eukaryota</taxon>
        <taxon>Viridiplantae</taxon>
        <taxon>Streptophyta</taxon>
        <taxon>Embryophyta</taxon>
        <taxon>Tracheophyta</taxon>
        <taxon>Spermatophyta</taxon>
        <taxon>Magnoliopsida</taxon>
        <taxon>Trochodendrales</taxon>
        <taxon>Trochodendraceae</taxon>
        <taxon>Tetracentron</taxon>
    </lineage>
</organism>
<evidence type="ECO:0000256" key="10">
    <source>
        <dbReference type="ARBA" id="ARBA00023033"/>
    </source>
</evidence>
<evidence type="ECO:0000256" key="1">
    <source>
        <dbReference type="ARBA" id="ARBA00001971"/>
    </source>
</evidence>
<keyword evidence="7" id="KW-1133">Transmembrane helix</keyword>